<dbReference type="SUPFAM" id="SSF51197">
    <property type="entry name" value="Clavaminate synthase-like"/>
    <property type="match status" value="1"/>
</dbReference>
<dbReference type="InterPro" id="IPR027443">
    <property type="entry name" value="IPNS-like_sf"/>
</dbReference>
<evidence type="ECO:0000256" key="4">
    <source>
        <dbReference type="SAM" id="MobiDB-lite"/>
    </source>
</evidence>
<dbReference type="PANTHER" id="PTHR46332">
    <property type="entry name" value="ASPARTATE BETA-HYDROXYLASE DOMAIN-CONTAINING PROTEIN 2"/>
    <property type="match status" value="1"/>
</dbReference>
<sequence length="288" mass="31887">MIAEKVAHPRQWQSDTPAQHAAAVRAVMPDPTIIAGAPTAGAAMKAEGNRPLIIRVGKHLRGLFDRLIAGSSLVPNDPVLDMRDFAWTQGLRDHWEAIRAEATAVALVGHAAPSLATISPDHRSIAEVNKWRSFFLWGYGYPIDDNLARCPRTKAAIEAIPGLNSAFFSILAPGTHIPAHRGVTKGLITCHLGLIVPRDGDVRMRVDDRVVRWSEGQTLVFDDTYDHEVWNDTESTRVVLLIQFERPLRQPGKWFADLFLGFVKRSAFVQEARGNVAKWNAAVKQLDV</sequence>
<evidence type="ECO:0000256" key="2">
    <source>
        <dbReference type="ARBA" id="ARBA00022964"/>
    </source>
</evidence>
<evidence type="ECO:0000256" key="1">
    <source>
        <dbReference type="ARBA" id="ARBA00007730"/>
    </source>
</evidence>
<dbReference type="Pfam" id="PF05118">
    <property type="entry name" value="Asp_Arg_Hydrox"/>
    <property type="match status" value="1"/>
</dbReference>
<dbReference type="InterPro" id="IPR051821">
    <property type="entry name" value="Asp/Asn_beta-hydroxylase"/>
</dbReference>
<accession>A0A1H7HK02</accession>
<proteinExistence type="inferred from homology"/>
<feature type="domain" description="Aspartyl/asparaginy/proline hydroxylase" evidence="5">
    <location>
        <begin position="93"/>
        <end position="247"/>
    </location>
</feature>
<name>A0A1H7HK02_9SPHN</name>
<dbReference type="GO" id="GO:0016020">
    <property type="term" value="C:membrane"/>
    <property type="evidence" value="ECO:0007669"/>
    <property type="project" value="TreeGrafter"/>
</dbReference>
<dbReference type="EMBL" id="FNZZ01000001">
    <property type="protein sequence ID" value="SEK50713.1"/>
    <property type="molecule type" value="Genomic_DNA"/>
</dbReference>
<evidence type="ECO:0000313" key="7">
    <source>
        <dbReference type="Proteomes" id="UP000199214"/>
    </source>
</evidence>
<dbReference type="Proteomes" id="UP000199214">
    <property type="component" value="Unassembled WGS sequence"/>
</dbReference>
<keyword evidence="7" id="KW-1185">Reference proteome</keyword>
<dbReference type="AlphaFoldDB" id="A0A1H7HK02"/>
<protein>
    <submittedName>
        <fullName evidence="6">Beta-hydroxylase</fullName>
    </submittedName>
</protein>
<dbReference type="PANTHER" id="PTHR46332:SF5">
    <property type="entry name" value="ASPARTATE BETA-HYDROXYLASE DOMAIN CONTAINING 2"/>
    <property type="match status" value="1"/>
</dbReference>
<dbReference type="Gene3D" id="2.60.120.330">
    <property type="entry name" value="B-lactam Antibiotic, Isopenicillin N Synthase, Chain"/>
    <property type="match status" value="1"/>
</dbReference>
<evidence type="ECO:0000259" key="5">
    <source>
        <dbReference type="Pfam" id="PF05118"/>
    </source>
</evidence>
<dbReference type="STRING" id="1855283.SAMN05216382_0539"/>
<dbReference type="InterPro" id="IPR007803">
    <property type="entry name" value="Asp/Arg/Pro-Hydrxlase"/>
</dbReference>
<feature type="region of interest" description="Disordered" evidence="4">
    <location>
        <begin position="1"/>
        <end position="21"/>
    </location>
</feature>
<comment type="similarity">
    <text evidence="1">Belongs to the aspartyl/asparaginyl beta-hydroxylase family.</text>
</comment>
<evidence type="ECO:0000313" key="6">
    <source>
        <dbReference type="EMBL" id="SEK50713.1"/>
    </source>
</evidence>
<keyword evidence="3" id="KW-0560">Oxidoreductase</keyword>
<dbReference type="OrthoDB" id="21665at2"/>
<dbReference type="GO" id="GO:0051213">
    <property type="term" value="F:dioxygenase activity"/>
    <property type="evidence" value="ECO:0007669"/>
    <property type="project" value="UniProtKB-KW"/>
</dbReference>
<organism evidence="6 7">
    <name type="scientific">Sphingomonas palmae</name>
    <dbReference type="NCBI Taxonomy" id="1855283"/>
    <lineage>
        <taxon>Bacteria</taxon>
        <taxon>Pseudomonadati</taxon>
        <taxon>Pseudomonadota</taxon>
        <taxon>Alphaproteobacteria</taxon>
        <taxon>Sphingomonadales</taxon>
        <taxon>Sphingomonadaceae</taxon>
        <taxon>Sphingomonas</taxon>
    </lineage>
</organism>
<keyword evidence="2" id="KW-0223">Dioxygenase</keyword>
<reference evidence="7" key="1">
    <citation type="submission" date="2016-10" db="EMBL/GenBank/DDBJ databases">
        <authorList>
            <person name="Varghese N."/>
            <person name="Submissions S."/>
        </authorList>
    </citation>
    <scope>NUCLEOTIDE SEQUENCE [LARGE SCALE GENOMIC DNA]</scope>
    <source>
        <strain evidence="7">JS21-1</strain>
    </source>
</reference>
<dbReference type="RefSeq" id="WP_093003001.1">
    <property type="nucleotide sequence ID" value="NZ_FNZZ01000001.1"/>
</dbReference>
<gene>
    <name evidence="6" type="ORF">SAMN05216382_0539</name>
</gene>
<evidence type="ECO:0000256" key="3">
    <source>
        <dbReference type="ARBA" id="ARBA00023002"/>
    </source>
</evidence>